<proteinExistence type="predicted"/>
<evidence type="ECO:0000313" key="3">
    <source>
        <dbReference type="Proteomes" id="UP000261560"/>
    </source>
</evidence>
<dbReference type="GeneTree" id="ENSGT00940000175203"/>
<dbReference type="STRING" id="30732.ENSOMEP00000023036"/>
<dbReference type="PANTHER" id="PTHR45784:SF3">
    <property type="entry name" value="C-TYPE LECTIN DOMAIN FAMILY 4 MEMBER K-LIKE-RELATED"/>
    <property type="match status" value="1"/>
</dbReference>
<dbReference type="PANTHER" id="PTHR45784">
    <property type="entry name" value="C-TYPE LECTIN DOMAIN FAMILY 20 MEMBER A-RELATED"/>
    <property type="match status" value="1"/>
</dbReference>
<dbReference type="InterPro" id="IPR001304">
    <property type="entry name" value="C-type_lectin-like"/>
</dbReference>
<reference evidence="2" key="1">
    <citation type="submission" date="2025-08" db="UniProtKB">
        <authorList>
            <consortium name="Ensembl"/>
        </authorList>
    </citation>
    <scope>IDENTIFICATION</scope>
</reference>
<sequence length="160" mass="18605">MICSSTNYSPAPKPRPSEWIFPFWLWVESVYNFPCLYHYVNQPLNWTEAQTYCRQKHTDLATIETSEEMDQVRNIVSSTGFIWIGLYSNINWRWSDGFIGGLTGNNYWTLEDSFDSRSDQICMVADWSSSNRLFESSCSSLLPFVCSNGKNAKQRCIVEY</sequence>
<evidence type="ECO:0000259" key="1">
    <source>
        <dbReference type="PROSITE" id="PS50041"/>
    </source>
</evidence>
<reference evidence="2" key="2">
    <citation type="submission" date="2025-09" db="UniProtKB">
        <authorList>
            <consortium name="Ensembl"/>
        </authorList>
    </citation>
    <scope>IDENTIFICATION</scope>
</reference>
<dbReference type="SMART" id="SM00034">
    <property type="entry name" value="CLECT"/>
    <property type="match status" value="1"/>
</dbReference>
<dbReference type="Ensembl" id="ENSOMET00000013248.1">
    <property type="protein sequence ID" value="ENSOMEP00000023036.1"/>
    <property type="gene ID" value="ENSOMEG00000002911.1"/>
</dbReference>
<name>A0A3B3CZL8_ORYME</name>
<dbReference type="Pfam" id="PF00059">
    <property type="entry name" value="Lectin_C"/>
    <property type="match status" value="1"/>
</dbReference>
<dbReference type="Proteomes" id="UP000261560">
    <property type="component" value="Unplaced"/>
</dbReference>
<dbReference type="Gene3D" id="3.10.100.10">
    <property type="entry name" value="Mannose-Binding Protein A, subunit A"/>
    <property type="match status" value="1"/>
</dbReference>
<dbReference type="AlphaFoldDB" id="A0A3B3CZL8"/>
<accession>A0A3B3CZL8</accession>
<dbReference type="SUPFAM" id="SSF56436">
    <property type="entry name" value="C-type lectin-like"/>
    <property type="match status" value="1"/>
</dbReference>
<protein>
    <recommendedName>
        <fullName evidence="1">C-type lectin domain-containing protein</fullName>
    </recommendedName>
</protein>
<keyword evidence="3" id="KW-1185">Reference proteome</keyword>
<dbReference type="InterPro" id="IPR016186">
    <property type="entry name" value="C-type_lectin-like/link_sf"/>
</dbReference>
<organism evidence="2 3">
    <name type="scientific">Oryzias melastigma</name>
    <name type="common">Marine medaka</name>
    <dbReference type="NCBI Taxonomy" id="30732"/>
    <lineage>
        <taxon>Eukaryota</taxon>
        <taxon>Metazoa</taxon>
        <taxon>Chordata</taxon>
        <taxon>Craniata</taxon>
        <taxon>Vertebrata</taxon>
        <taxon>Euteleostomi</taxon>
        <taxon>Actinopterygii</taxon>
        <taxon>Neopterygii</taxon>
        <taxon>Teleostei</taxon>
        <taxon>Neoteleostei</taxon>
        <taxon>Acanthomorphata</taxon>
        <taxon>Ovalentaria</taxon>
        <taxon>Atherinomorphae</taxon>
        <taxon>Beloniformes</taxon>
        <taxon>Adrianichthyidae</taxon>
        <taxon>Oryziinae</taxon>
        <taxon>Oryzias</taxon>
    </lineage>
</organism>
<dbReference type="PaxDb" id="30732-ENSOMEP00000023036"/>
<dbReference type="InterPro" id="IPR016187">
    <property type="entry name" value="CTDL_fold"/>
</dbReference>
<dbReference type="PROSITE" id="PS50041">
    <property type="entry name" value="C_TYPE_LECTIN_2"/>
    <property type="match status" value="1"/>
</dbReference>
<dbReference type="OMA" id="WSSYNCD"/>
<feature type="domain" description="C-type lectin" evidence="1">
    <location>
        <begin position="31"/>
        <end position="147"/>
    </location>
</feature>
<evidence type="ECO:0000313" key="2">
    <source>
        <dbReference type="Ensembl" id="ENSOMEP00000023036.1"/>
    </source>
</evidence>